<comment type="caution">
    <text evidence="2">The sequence shown here is derived from an EMBL/GenBank/DDBJ whole genome shotgun (WGS) entry which is preliminary data.</text>
</comment>
<organism evidence="2 3">
    <name type="scientific">Astathelohania contejeani</name>
    <dbReference type="NCBI Taxonomy" id="164912"/>
    <lineage>
        <taxon>Eukaryota</taxon>
        <taxon>Fungi</taxon>
        <taxon>Fungi incertae sedis</taxon>
        <taxon>Microsporidia</taxon>
        <taxon>Astathelohaniidae</taxon>
        <taxon>Astathelohania</taxon>
    </lineage>
</organism>
<proteinExistence type="predicted"/>
<feature type="region of interest" description="Disordered" evidence="1">
    <location>
        <begin position="1"/>
        <end position="46"/>
    </location>
</feature>
<accession>A0ABQ7HYC1</accession>
<keyword evidence="3" id="KW-1185">Reference proteome</keyword>
<protein>
    <submittedName>
        <fullName evidence="2">Uncharacterized protein</fullName>
    </submittedName>
</protein>
<reference evidence="2 3" key="1">
    <citation type="submission" date="2019-01" db="EMBL/GenBank/DDBJ databases">
        <title>Genomes sequencing and comparative genomics of infectious freshwater microsporidia, Cucumispora dikerogammari and Thelohania contejeani.</title>
        <authorList>
            <person name="Cormier A."/>
            <person name="Giraud I."/>
            <person name="Wattier R."/>
            <person name="Teixeira M."/>
            <person name="Grandjean F."/>
            <person name="Rigaud T."/>
            <person name="Cordaux R."/>
        </authorList>
    </citation>
    <scope>NUCLEOTIDE SEQUENCE [LARGE SCALE GENOMIC DNA]</scope>
    <source>
        <strain evidence="2">T1</strain>
        <tissue evidence="2">Spores</tissue>
    </source>
</reference>
<evidence type="ECO:0000256" key="1">
    <source>
        <dbReference type="SAM" id="MobiDB-lite"/>
    </source>
</evidence>
<gene>
    <name evidence="2" type="ORF">TCON_1618</name>
</gene>
<feature type="compositionally biased region" description="Polar residues" evidence="1">
    <location>
        <begin position="1"/>
        <end position="29"/>
    </location>
</feature>
<dbReference type="EMBL" id="SBIQ01000120">
    <property type="protein sequence ID" value="KAF7683172.1"/>
    <property type="molecule type" value="Genomic_DNA"/>
</dbReference>
<evidence type="ECO:0000313" key="2">
    <source>
        <dbReference type="EMBL" id="KAF7683172.1"/>
    </source>
</evidence>
<evidence type="ECO:0000313" key="3">
    <source>
        <dbReference type="Proteomes" id="UP001516464"/>
    </source>
</evidence>
<dbReference type="Proteomes" id="UP001516464">
    <property type="component" value="Unassembled WGS sequence"/>
</dbReference>
<name>A0ABQ7HYC1_9MICR</name>
<sequence>MNKNTSSSVLGIPTRTNPISNTSPQQLPAQPSVTPTPPSSTSSTLSSASIPLIANPHINPEVSDVLSKIQEMVKHVNNPNQRADFIKTLSHHLNTIGNSSKCVCMHAVFPNLKFEDKDFHLQRLEELYQKAREKSLQNIYKSLSAICLPCLYVKMGLISTEVVKDFHDPSCSSKTGPTHSYNLGPIWHALTSFSVNQKVYPHMQNAMNISFHPGNIIIPDPKIFLQMLAMPSNLLDQGVKVIWVNTPEIIPEGNDQMEIYKKFMEALPDSLDNGYYKGVMPQSNSSKPILETKTIISKPPQEFVKAGKHEEKDVILKIFDVNSVLNIYYSQLIQSQRRLQMKKTSMDNYGSELYLNRTNFGCYAPLSTHRMHDFLAIAIALSDKPEDLKNLPPLNGECITTPHNILIINNEGRAVFTAQTDPQPSPACIKLKRALKDGKNYPPNKRFVHTSHTLTPNITLKPENPTKPDMFPDYSSVSPQFADIAIEKHINDSQMYHKSLNMNKDNLKQYFTEFNDDLNNMINLDTINISTLDIAIGMYPNKILDLNKNSEKPDDIDIFSDHSTDDQNILEITSPNVVYSMNVGFVTLKSLCSNEMLILKNTITFLQNIIFRNTGTNFIKGKNDDPINKTTIFTSPNYFVEIKDPTEYIEAVNKKTAVDTSILPLSQIEPPNLAHVDQDLCNTMSFDQYVQLYTPPNNQGCIW</sequence>